<dbReference type="Proteomes" id="UP000317257">
    <property type="component" value="Unassembled WGS sequence"/>
</dbReference>
<comment type="similarity">
    <text evidence="6">Belongs to the GOT1 family.</text>
</comment>
<keyword evidence="3 7" id="KW-1133">Transmembrane helix</keyword>
<dbReference type="PANTHER" id="PTHR21493">
    <property type="entry name" value="CGI-141-RELATED/LIPASE CONTAINING PROTEIN"/>
    <property type="match status" value="1"/>
</dbReference>
<keyword evidence="4" id="KW-0333">Golgi apparatus</keyword>
<evidence type="ECO:0000256" key="5">
    <source>
        <dbReference type="ARBA" id="ARBA00023136"/>
    </source>
</evidence>
<evidence type="ECO:0000256" key="6">
    <source>
        <dbReference type="ARBA" id="ARBA00025799"/>
    </source>
</evidence>
<dbReference type="AlphaFoldDB" id="A0A5C6GEV4"/>
<dbReference type="PANTHER" id="PTHR21493:SF9">
    <property type="entry name" value="GOLGI TRANSPORT PROTEIN 1-RELATED"/>
    <property type="match status" value="1"/>
</dbReference>
<dbReference type="GO" id="GO:0005829">
    <property type="term" value="C:cytosol"/>
    <property type="evidence" value="ECO:0007669"/>
    <property type="project" value="GOC"/>
</dbReference>
<dbReference type="GO" id="GO:0000137">
    <property type="term" value="C:Golgi cis cisterna"/>
    <property type="evidence" value="ECO:0007669"/>
    <property type="project" value="TreeGrafter"/>
</dbReference>
<dbReference type="EMBL" id="SBHS01000005">
    <property type="protein sequence ID" value="TWU76445.1"/>
    <property type="molecule type" value="Genomic_DNA"/>
</dbReference>
<reference evidence="9" key="1">
    <citation type="submission" date="2018-12" db="EMBL/GenBank/DDBJ databases">
        <title>The complete genome of Metarhizium rileyi, a key fungal pathogen of Lepidoptera.</title>
        <authorList>
            <person name="Binneck E."/>
            <person name="Lastra C.C.L."/>
            <person name="Sosa-Gomez D.R."/>
        </authorList>
    </citation>
    <scope>NUCLEOTIDE SEQUENCE [LARGE SCALE GENOMIC DNA]</scope>
    <source>
        <strain evidence="9">Cep018-CH2</strain>
    </source>
</reference>
<dbReference type="GO" id="GO:0006888">
    <property type="term" value="P:endoplasmic reticulum to Golgi vesicle-mediated transport"/>
    <property type="evidence" value="ECO:0007669"/>
    <property type="project" value="InterPro"/>
</dbReference>
<evidence type="ECO:0000256" key="4">
    <source>
        <dbReference type="ARBA" id="ARBA00023034"/>
    </source>
</evidence>
<dbReference type="GO" id="GO:0005783">
    <property type="term" value="C:endoplasmic reticulum"/>
    <property type="evidence" value="ECO:0007669"/>
    <property type="project" value="TreeGrafter"/>
</dbReference>
<evidence type="ECO:0000313" key="8">
    <source>
        <dbReference type="EMBL" id="TWU76445.1"/>
    </source>
</evidence>
<evidence type="ECO:0000313" key="9">
    <source>
        <dbReference type="Proteomes" id="UP000317257"/>
    </source>
</evidence>
<dbReference type="InterPro" id="IPR007305">
    <property type="entry name" value="Vesicle_transpt_Got1/SFT2"/>
</dbReference>
<dbReference type="GO" id="GO:0030134">
    <property type="term" value="C:COPII-coated ER to Golgi transport vesicle"/>
    <property type="evidence" value="ECO:0007669"/>
    <property type="project" value="TreeGrafter"/>
</dbReference>
<sequence>MAPDNESSDLQLLPTPKFISTGKNAKWAAIIPPIQPTLDRNRHTDHYAQSCLNPKAKLSSNPSPPRYTRNAVETIEEKQTAQHVDVDVRLPKNRSGVLLRRRTVPHRRGDALLRPRHMLFLIGLTIIIGPQKTLLFFARKQKAKGTAAFFVGLALILLRWTFIGFLVEAYGIVVLFGDFLGTIAGFARGVPVVGPYIGMVVDRIGLGRRNAELPV</sequence>
<evidence type="ECO:0000256" key="1">
    <source>
        <dbReference type="ARBA" id="ARBA00004653"/>
    </source>
</evidence>
<evidence type="ECO:0000256" key="3">
    <source>
        <dbReference type="ARBA" id="ARBA00022989"/>
    </source>
</evidence>
<evidence type="ECO:0000256" key="7">
    <source>
        <dbReference type="SAM" id="Phobius"/>
    </source>
</evidence>
<comment type="subcellular location">
    <subcellularLocation>
        <location evidence="1">Golgi apparatus membrane</location>
        <topology evidence="1">Multi-pass membrane protein</topology>
    </subcellularLocation>
</comment>
<feature type="transmembrane region" description="Helical" evidence="7">
    <location>
        <begin position="149"/>
        <end position="173"/>
    </location>
</feature>
<evidence type="ECO:0000256" key="2">
    <source>
        <dbReference type="ARBA" id="ARBA00022692"/>
    </source>
</evidence>
<dbReference type="InterPro" id="IPR045176">
    <property type="entry name" value="Got1"/>
</dbReference>
<protein>
    <submittedName>
        <fullName evidence="8">Golgi Transport</fullName>
    </submittedName>
</protein>
<proteinExistence type="inferred from homology"/>
<keyword evidence="5 7" id="KW-0472">Membrane</keyword>
<dbReference type="GO" id="GO:0000139">
    <property type="term" value="C:Golgi membrane"/>
    <property type="evidence" value="ECO:0007669"/>
    <property type="project" value="UniProtKB-SubCell"/>
</dbReference>
<accession>A0A5C6GEV4</accession>
<organism evidence="8 9">
    <name type="scientific">Metarhizium rileyi (strain RCEF 4871)</name>
    <name type="common">Nomuraea rileyi</name>
    <dbReference type="NCBI Taxonomy" id="1649241"/>
    <lineage>
        <taxon>Eukaryota</taxon>
        <taxon>Fungi</taxon>
        <taxon>Dikarya</taxon>
        <taxon>Ascomycota</taxon>
        <taxon>Pezizomycotina</taxon>
        <taxon>Sordariomycetes</taxon>
        <taxon>Hypocreomycetidae</taxon>
        <taxon>Hypocreales</taxon>
        <taxon>Clavicipitaceae</taxon>
        <taxon>Metarhizium</taxon>
    </lineage>
</organism>
<dbReference type="GO" id="GO:0042147">
    <property type="term" value="P:retrograde transport, endosome to Golgi"/>
    <property type="evidence" value="ECO:0007669"/>
    <property type="project" value="InterPro"/>
</dbReference>
<feature type="transmembrane region" description="Helical" evidence="7">
    <location>
        <begin position="179"/>
        <end position="201"/>
    </location>
</feature>
<feature type="transmembrane region" description="Helical" evidence="7">
    <location>
        <begin position="118"/>
        <end position="137"/>
    </location>
</feature>
<name>A0A5C6GEV4_METRR</name>
<dbReference type="Pfam" id="PF04178">
    <property type="entry name" value="Got1"/>
    <property type="match status" value="1"/>
</dbReference>
<keyword evidence="2 7" id="KW-0812">Transmembrane</keyword>
<gene>
    <name evidence="8" type="primary">GOT1</name>
    <name evidence="8" type="ORF">ED733_007075</name>
</gene>
<comment type="caution">
    <text evidence="8">The sequence shown here is derived from an EMBL/GenBank/DDBJ whole genome shotgun (WGS) entry which is preliminary data.</text>
</comment>